<dbReference type="PANTHER" id="PTHR43537">
    <property type="entry name" value="TRANSCRIPTIONAL REGULATOR, GNTR FAMILY"/>
    <property type="match status" value="1"/>
</dbReference>
<dbReference type="Gene3D" id="1.10.10.10">
    <property type="entry name" value="Winged helix-like DNA-binding domain superfamily/Winged helix DNA-binding domain"/>
    <property type="match status" value="1"/>
</dbReference>
<dbReference type="InterPro" id="IPR000524">
    <property type="entry name" value="Tscrpt_reg_HTH_GntR"/>
</dbReference>
<dbReference type="Pfam" id="PF07729">
    <property type="entry name" value="FCD"/>
    <property type="match status" value="1"/>
</dbReference>
<dbReference type="EMBL" id="FXBB01000008">
    <property type="protein sequence ID" value="SMG22601.1"/>
    <property type="molecule type" value="Genomic_DNA"/>
</dbReference>
<evidence type="ECO:0000256" key="3">
    <source>
        <dbReference type="ARBA" id="ARBA00023163"/>
    </source>
</evidence>
<dbReference type="InterPro" id="IPR036388">
    <property type="entry name" value="WH-like_DNA-bd_sf"/>
</dbReference>
<dbReference type="AlphaFoldDB" id="A0A1X7J4E4"/>
<dbReference type="OrthoDB" id="2928at2"/>
<dbReference type="InterPro" id="IPR011711">
    <property type="entry name" value="GntR_C"/>
</dbReference>
<dbReference type="STRING" id="561720.SAMN06275492_10845"/>
<dbReference type="Pfam" id="PF00392">
    <property type="entry name" value="GntR"/>
    <property type="match status" value="1"/>
</dbReference>
<sequence>MWPSASGGDFPPSSQAVLDYILDLIEDLRLMPGEPLYETALASELGMGRTGVRNALTFLEGTGFLESEPRKRGYRMPALSAQDMEDVFSMRALLEGEAASAAARKATLDDVAYLRHLNEMEESFALSDLPREYRSINLEFHCSIVRIGGNGYLERAFHPVFWRSRLYIMYVGRFQPLVAPADQGVTNTPLEHRRIIDAIESRDQEGAKEAALAHLRDTRAFRLSLDGDRAAKVLSGRIKAEGIE</sequence>
<evidence type="ECO:0000313" key="6">
    <source>
        <dbReference type="Proteomes" id="UP000193355"/>
    </source>
</evidence>
<dbReference type="InterPro" id="IPR008920">
    <property type="entry name" value="TF_FadR/GntR_C"/>
</dbReference>
<feature type="domain" description="HTH gntR-type" evidence="4">
    <location>
        <begin position="11"/>
        <end position="79"/>
    </location>
</feature>
<dbReference type="RefSeq" id="WP_085544189.1">
    <property type="nucleotide sequence ID" value="NZ_FXBB01000008.1"/>
</dbReference>
<keyword evidence="6" id="KW-1185">Reference proteome</keyword>
<accession>A0A1X7J4E4</accession>
<gene>
    <name evidence="5" type="ORF">SAMN06275492_10845</name>
</gene>
<dbReference type="PANTHER" id="PTHR43537:SF24">
    <property type="entry name" value="GLUCONATE OPERON TRANSCRIPTIONAL REPRESSOR"/>
    <property type="match status" value="1"/>
</dbReference>
<evidence type="ECO:0000259" key="4">
    <source>
        <dbReference type="PROSITE" id="PS50949"/>
    </source>
</evidence>
<dbReference type="GO" id="GO:0003700">
    <property type="term" value="F:DNA-binding transcription factor activity"/>
    <property type="evidence" value="ECO:0007669"/>
    <property type="project" value="InterPro"/>
</dbReference>
<protein>
    <submittedName>
        <fullName evidence="5">Transcriptional regulator, GntR family</fullName>
    </submittedName>
</protein>
<organism evidence="5 6">
    <name type="scientific">Dethiosulfovibrio salsuginis</name>
    <dbReference type="NCBI Taxonomy" id="561720"/>
    <lineage>
        <taxon>Bacteria</taxon>
        <taxon>Thermotogati</taxon>
        <taxon>Synergistota</taxon>
        <taxon>Synergistia</taxon>
        <taxon>Synergistales</taxon>
        <taxon>Dethiosulfovibrionaceae</taxon>
        <taxon>Dethiosulfovibrio</taxon>
    </lineage>
</organism>
<dbReference type="PROSITE" id="PS50949">
    <property type="entry name" value="HTH_GNTR"/>
    <property type="match status" value="1"/>
</dbReference>
<proteinExistence type="predicted"/>
<dbReference type="GO" id="GO:0003677">
    <property type="term" value="F:DNA binding"/>
    <property type="evidence" value="ECO:0007669"/>
    <property type="project" value="UniProtKB-KW"/>
</dbReference>
<dbReference type="SUPFAM" id="SSF48008">
    <property type="entry name" value="GntR ligand-binding domain-like"/>
    <property type="match status" value="1"/>
</dbReference>
<dbReference type="SMART" id="SM00895">
    <property type="entry name" value="FCD"/>
    <property type="match status" value="1"/>
</dbReference>
<dbReference type="InterPro" id="IPR036390">
    <property type="entry name" value="WH_DNA-bd_sf"/>
</dbReference>
<keyword evidence="1" id="KW-0805">Transcription regulation</keyword>
<evidence type="ECO:0000313" key="5">
    <source>
        <dbReference type="EMBL" id="SMG22601.1"/>
    </source>
</evidence>
<dbReference type="Proteomes" id="UP000193355">
    <property type="component" value="Unassembled WGS sequence"/>
</dbReference>
<keyword evidence="3" id="KW-0804">Transcription</keyword>
<keyword evidence="2" id="KW-0238">DNA-binding</keyword>
<dbReference type="SUPFAM" id="SSF46785">
    <property type="entry name" value="Winged helix' DNA-binding domain"/>
    <property type="match status" value="1"/>
</dbReference>
<dbReference type="Gene3D" id="1.20.120.530">
    <property type="entry name" value="GntR ligand-binding domain-like"/>
    <property type="match status" value="1"/>
</dbReference>
<reference evidence="6" key="1">
    <citation type="submission" date="2017-04" db="EMBL/GenBank/DDBJ databases">
        <authorList>
            <person name="Varghese N."/>
            <person name="Submissions S."/>
        </authorList>
    </citation>
    <scope>NUCLEOTIDE SEQUENCE [LARGE SCALE GENOMIC DNA]</scope>
    <source>
        <strain evidence="6">USBA 82</strain>
    </source>
</reference>
<evidence type="ECO:0000256" key="1">
    <source>
        <dbReference type="ARBA" id="ARBA00023015"/>
    </source>
</evidence>
<evidence type="ECO:0000256" key="2">
    <source>
        <dbReference type="ARBA" id="ARBA00023125"/>
    </source>
</evidence>
<name>A0A1X7J4E4_9BACT</name>